<keyword evidence="5 10" id="KW-0812">Transmembrane</keyword>
<dbReference type="GO" id="GO:0015920">
    <property type="term" value="P:lipopolysaccharide transport"/>
    <property type="evidence" value="ECO:0007669"/>
    <property type="project" value="TreeGrafter"/>
</dbReference>
<accession>A0A1C3W2T6</accession>
<evidence type="ECO:0000256" key="10">
    <source>
        <dbReference type="SAM" id="Phobius"/>
    </source>
</evidence>
<feature type="region of interest" description="Disordered" evidence="9">
    <location>
        <begin position="1"/>
        <end position="22"/>
    </location>
</feature>
<evidence type="ECO:0000256" key="6">
    <source>
        <dbReference type="ARBA" id="ARBA00022989"/>
    </source>
</evidence>
<name>A0A1C3W2T6_9HYPH</name>
<gene>
    <name evidence="12" type="ORF">GA0061102_102211</name>
</gene>
<keyword evidence="6 10" id="KW-1133">Transmembrane helix</keyword>
<evidence type="ECO:0000256" key="7">
    <source>
        <dbReference type="ARBA" id="ARBA00023047"/>
    </source>
</evidence>
<sequence length="278" mass="31116">MLVETQATNPLNPSWSEPTESLRIQKSPPGVYNNIKLAYFLAWYDVRHRYARSVIGPFWITLQTAIFAACIGFVFSAISNVSVHDFLPYFAVSFVMWNFLAGATNNATTTLLGAGGFIKDRGLPAYVFYVQCFFRHLLFLAHNIVVPITLFIFLGGATFLGLLMALPGLIIFMAVTLCLSLVAGTLATRYRDVQPLVESSMNLAFLASPIMWKPHVVAGRDYLLHYNPVVHLLAIWREPLLNGAMPWHSFIVSLGILAILALLSWYALTRLRNAAFWI</sequence>
<dbReference type="EMBL" id="FMAH01000022">
    <property type="protein sequence ID" value="SCB34353.1"/>
    <property type="molecule type" value="Genomic_DNA"/>
</dbReference>
<evidence type="ECO:0000259" key="11">
    <source>
        <dbReference type="Pfam" id="PF01061"/>
    </source>
</evidence>
<keyword evidence="7" id="KW-0625">Polysaccharide transport</keyword>
<comment type="subcellular location">
    <subcellularLocation>
        <location evidence="1">Cell membrane</location>
        <topology evidence="1">Multi-pass membrane protein</topology>
    </subcellularLocation>
</comment>
<protein>
    <submittedName>
        <fullName evidence="12">Lipopolysaccharide transport system permease protein</fullName>
    </submittedName>
</protein>
<evidence type="ECO:0000256" key="5">
    <source>
        <dbReference type="ARBA" id="ARBA00022692"/>
    </source>
</evidence>
<evidence type="ECO:0000256" key="8">
    <source>
        <dbReference type="ARBA" id="ARBA00023136"/>
    </source>
</evidence>
<dbReference type="OrthoDB" id="9796017at2"/>
<keyword evidence="4" id="KW-1003">Cell membrane</keyword>
<dbReference type="Proteomes" id="UP000199435">
    <property type="component" value="Unassembled WGS sequence"/>
</dbReference>
<keyword evidence="13" id="KW-1185">Reference proteome</keyword>
<feature type="transmembrane region" description="Helical" evidence="10">
    <location>
        <begin position="247"/>
        <end position="268"/>
    </location>
</feature>
<evidence type="ECO:0000256" key="1">
    <source>
        <dbReference type="ARBA" id="ARBA00004651"/>
    </source>
</evidence>
<dbReference type="RefSeq" id="WP_092851668.1">
    <property type="nucleotide sequence ID" value="NZ_FMAH01000022.1"/>
</dbReference>
<evidence type="ECO:0000256" key="2">
    <source>
        <dbReference type="ARBA" id="ARBA00007783"/>
    </source>
</evidence>
<organism evidence="12 13">
    <name type="scientific">Rhizobium miluonense</name>
    <dbReference type="NCBI Taxonomy" id="411945"/>
    <lineage>
        <taxon>Bacteria</taxon>
        <taxon>Pseudomonadati</taxon>
        <taxon>Pseudomonadota</taxon>
        <taxon>Alphaproteobacteria</taxon>
        <taxon>Hyphomicrobiales</taxon>
        <taxon>Rhizobiaceae</taxon>
        <taxon>Rhizobium/Agrobacterium group</taxon>
        <taxon>Rhizobium</taxon>
    </lineage>
</organism>
<keyword evidence="7" id="KW-0762">Sugar transport</keyword>
<feature type="transmembrane region" description="Helical" evidence="10">
    <location>
        <begin position="57"/>
        <end position="78"/>
    </location>
</feature>
<dbReference type="Pfam" id="PF01061">
    <property type="entry name" value="ABC2_membrane"/>
    <property type="match status" value="1"/>
</dbReference>
<dbReference type="GO" id="GO:0140359">
    <property type="term" value="F:ABC-type transporter activity"/>
    <property type="evidence" value="ECO:0007669"/>
    <property type="project" value="InterPro"/>
</dbReference>
<feature type="transmembrane region" description="Helical" evidence="10">
    <location>
        <begin position="126"/>
        <end position="153"/>
    </location>
</feature>
<dbReference type="AlphaFoldDB" id="A0A1C3W2T6"/>
<dbReference type="STRING" id="411945.GA0061102_102211"/>
<evidence type="ECO:0000313" key="13">
    <source>
        <dbReference type="Proteomes" id="UP000199435"/>
    </source>
</evidence>
<reference evidence="13" key="1">
    <citation type="submission" date="2016-08" db="EMBL/GenBank/DDBJ databases">
        <authorList>
            <person name="Varghese N."/>
            <person name="Submissions Spin"/>
        </authorList>
    </citation>
    <scope>NUCLEOTIDE SEQUENCE [LARGE SCALE GENOMIC DNA]</scope>
    <source>
        <strain evidence="13">HAMBI 2971</strain>
    </source>
</reference>
<dbReference type="InterPro" id="IPR013525">
    <property type="entry name" value="ABC2_TM"/>
</dbReference>
<feature type="domain" description="ABC-2 type transporter transmembrane" evidence="11">
    <location>
        <begin position="40"/>
        <end position="235"/>
    </location>
</feature>
<proteinExistence type="inferred from homology"/>
<evidence type="ECO:0000313" key="12">
    <source>
        <dbReference type="EMBL" id="SCB34353.1"/>
    </source>
</evidence>
<feature type="transmembrane region" description="Helical" evidence="10">
    <location>
        <begin position="90"/>
        <end position="114"/>
    </location>
</feature>
<dbReference type="PANTHER" id="PTHR30413">
    <property type="entry name" value="INNER MEMBRANE TRANSPORT PERMEASE"/>
    <property type="match status" value="1"/>
</dbReference>
<keyword evidence="8 10" id="KW-0472">Membrane</keyword>
<evidence type="ECO:0000256" key="9">
    <source>
        <dbReference type="SAM" id="MobiDB-lite"/>
    </source>
</evidence>
<evidence type="ECO:0000256" key="4">
    <source>
        <dbReference type="ARBA" id="ARBA00022475"/>
    </source>
</evidence>
<keyword evidence="3" id="KW-0813">Transport</keyword>
<feature type="transmembrane region" description="Helical" evidence="10">
    <location>
        <begin position="159"/>
        <end position="183"/>
    </location>
</feature>
<dbReference type="GO" id="GO:0015774">
    <property type="term" value="P:polysaccharide transport"/>
    <property type="evidence" value="ECO:0007669"/>
    <property type="project" value="UniProtKB-KW"/>
</dbReference>
<evidence type="ECO:0000256" key="3">
    <source>
        <dbReference type="ARBA" id="ARBA00022448"/>
    </source>
</evidence>
<dbReference type="GO" id="GO:0005886">
    <property type="term" value="C:plasma membrane"/>
    <property type="evidence" value="ECO:0007669"/>
    <property type="project" value="UniProtKB-SubCell"/>
</dbReference>
<dbReference type="PANTHER" id="PTHR30413:SF10">
    <property type="entry name" value="CAPSULE POLYSACCHARIDE EXPORT INNER-MEMBRANE PROTEIN CTRC"/>
    <property type="match status" value="1"/>
</dbReference>
<comment type="similarity">
    <text evidence="2">Belongs to the ABC-2 integral membrane protein family.</text>
</comment>